<evidence type="ECO:0000313" key="14">
    <source>
        <dbReference type="EMBL" id="KAF5907779.1"/>
    </source>
</evidence>
<reference evidence="14" key="1">
    <citation type="submission" date="2020-07" db="EMBL/GenBank/DDBJ databases">
        <title>Clarias magur genome sequencing, assembly and annotation.</title>
        <authorList>
            <person name="Kushwaha B."/>
            <person name="Kumar R."/>
            <person name="Das P."/>
            <person name="Joshi C.G."/>
            <person name="Kumar D."/>
            <person name="Nagpure N.S."/>
            <person name="Pandey M."/>
            <person name="Agarwal S."/>
            <person name="Srivastava S."/>
            <person name="Singh M."/>
            <person name="Sahoo L."/>
            <person name="Jayasankar P."/>
            <person name="Meher P.K."/>
            <person name="Koringa P.G."/>
            <person name="Iquebal M.A."/>
            <person name="Das S.P."/>
            <person name="Bit A."/>
            <person name="Patnaik S."/>
            <person name="Patel N."/>
            <person name="Shah T.M."/>
            <person name="Hinsu A."/>
            <person name="Jena J.K."/>
        </authorList>
    </citation>
    <scope>NUCLEOTIDE SEQUENCE</scope>
    <source>
        <strain evidence="14">CIFAMagur01</strain>
        <tissue evidence="14">Testis</tissue>
    </source>
</reference>
<proteinExistence type="inferred from homology"/>
<dbReference type="GO" id="GO:0012501">
    <property type="term" value="P:programmed cell death"/>
    <property type="evidence" value="ECO:0007669"/>
    <property type="project" value="UniProtKB-KW"/>
</dbReference>
<dbReference type="GO" id="GO:0005737">
    <property type="term" value="C:cytoplasm"/>
    <property type="evidence" value="ECO:0007669"/>
    <property type="project" value="UniProtKB-SubCell"/>
</dbReference>
<keyword evidence="10" id="KW-0564">Palmitate</keyword>
<evidence type="ECO:0000259" key="13">
    <source>
        <dbReference type="Pfam" id="PF17708"/>
    </source>
</evidence>
<evidence type="ECO:0000256" key="1">
    <source>
        <dbReference type="ARBA" id="ARBA00004496"/>
    </source>
</evidence>
<feature type="domain" description="Gasdermin pore forming" evidence="12">
    <location>
        <begin position="1"/>
        <end position="239"/>
    </location>
</feature>
<keyword evidence="6" id="KW-0963">Cytoplasm</keyword>
<organism evidence="14 15">
    <name type="scientific">Clarias magur</name>
    <name type="common">Asian catfish</name>
    <name type="synonym">Macropteronotus magur</name>
    <dbReference type="NCBI Taxonomy" id="1594786"/>
    <lineage>
        <taxon>Eukaryota</taxon>
        <taxon>Metazoa</taxon>
        <taxon>Chordata</taxon>
        <taxon>Craniata</taxon>
        <taxon>Vertebrata</taxon>
        <taxon>Euteleostomi</taxon>
        <taxon>Actinopterygii</taxon>
        <taxon>Neopterygii</taxon>
        <taxon>Teleostei</taxon>
        <taxon>Ostariophysi</taxon>
        <taxon>Siluriformes</taxon>
        <taxon>Clariidae</taxon>
        <taxon>Clarias</taxon>
    </lineage>
</organism>
<dbReference type="AlphaFoldDB" id="A0A8J4UPK0"/>
<evidence type="ECO:0000256" key="3">
    <source>
        <dbReference type="ARBA" id="ARBA00009279"/>
    </source>
</evidence>
<dbReference type="OrthoDB" id="8815334at2759"/>
<comment type="similarity">
    <text evidence="3">Belongs to the gasdermin family.</text>
</comment>
<evidence type="ECO:0000256" key="11">
    <source>
        <dbReference type="ARBA" id="ARBA00023288"/>
    </source>
</evidence>
<feature type="non-terminal residue" evidence="14">
    <location>
        <position position="1"/>
    </location>
</feature>
<dbReference type="InterPro" id="IPR040460">
    <property type="entry name" value="Gasdermin_pore"/>
</dbReference>
<evidence type="ECO:0000256" key="7">
    <source>
        <dbReference type="ARBA" id="ARBA00022590"/>
    </source>
</evidence>
<gene>
    <name evidence="14" type="primary">gsdmeb</name>
    <name evidence="14" type="ORF">DAT39_002564</name>
</gene>
<evidence type="ECO:0000256" key="4">
    <source>
        <dbReference type="ARBA" id="ARBA00022452"/>
    </source>
</evidence>
<sequence>MFAKATKKFVDEIDPDGSLIPVFRVNESDNLKVLSLVIKQNPSWFWQQPKYIPTDFTLNDVVLGDTPISPDIVEASFLNYKHTRENNVSGGAQTEVGPGNLNIEGKGLFKLASSFGSLKKQEVDVQKLLNDCKDRCLDFQHCLLRQVMRRRRDVFALVKERIITTQTCTVTEEVQEGGSCSAFLGFNVPKKIQVSVKNGAVQYDSNLHVEIPAQTALAYSLMELNVRNTGQFEPCLMPDTYGYVEVDGLLQTNLTLLNSTPTKSPFQLLQEELDKLQVELKVLSGLPANTRLCLFQQITLLMKDKTAITSLGRALRNWLCGIKSDLSSLDQIPSLKEAAETTLELLSENEGDHAPVERDQELEPSALTATHVLISALEEMSQSALTVLESCCQPLTIQALHLL</sequence>
<evidence type="ECO:0000256" key="8">
    <source>
        <dbReference type="ARBA" id="ARBA00022692"/>
    </source>
</evidence>
<keyword evidence="7" id="KW-1210">Necrosis</keyword>
<accession>A0A8J4UPK0</accession>
<evidence type="ECO:0000256" key="9">
    <source>
        <dbReference type="ARBA" id="ARBA00023136"/>
    </source>
</evidence>
<dbReference type="Proteomes" id="UP000727407">
    <property type="component" value="Unassembled WGS sequence"/>
</dbReference>
<evidence type="ECO:0000256" key="10">
    <source>
        <dbReference type="ARBA" id="ARBA00023139"/>
    </source>
</evidence>
<dbReference type="InterPro" id="IPR041263">
    <property type="entry name" value="Gasdermin_PUB"/>
</dbReference>
<keyword evidence="8" id="KW-0812">Transmembrane</keyword>
<dbReference type="PANTHER" id="PTHR15207">
    <property type="entry name" value="NONSYNDROMIC HEARING IMPAIRMENT PROTEIN"/>
    <property type="match status" value="1"/>
</dbReference>
<evidence type="ECO:0000256" key="5">
    <source>
        <dbReference type="ARBA" id="ARBA00022475"/>
    </source>
</evidence>
<dbReference type="Pfam" id="PF04598">
    <property type="entry name" value="Gasdermin"/>
    <property type="match status" value="1"/>
</dbReference>
<name>A0A8J4UPK0_CLAMG</name>
<protein>
    <submittedName>
        <fullName evidence="14">Non-syndromic hearing impairment protein 5-like</fullName>
    </submittedName>
</protein>
<dbReference type="InterPro" id="IPR042377">
    <property type="entry name" value="GSDME"/>
</dbReference>
<feature type="domain" description="Gasdermin PUB" evidence="13">
    <location>
        <begin position="265"/>
        <end position="400"/>
    </location>
</feature>
<keyword evidence="9" id="KW-0472">Membrane</keyword>
<dbReference type="PANTHER" id="PTHR15207:SF3">
    <property type="entry name" value="DEAFNESS, AUTOSOMAL DOMINANT 5-RELATED"/>
    <property type="match status" value="1"/>
</dbReference>
<evidence type="ECO:0000256" key="2">
    <source>
        <dbReference type="ARBA" id="ARBA00004651"/>
    </source>
</evidence>
<dbReference type="Pfam" id="PF17708">
    <property type="entry name" value="Gasdermin_C"/>
    <property type="match status" value="1"/>
</dbReference>
<dbReference type="EMBL" id="QNUK01000019">
    <property type="protein sequence ID" value="KAF5907779.1"/>
    <property type="molecule type" value="Genomic_DNA"/>
</dbReference>
<keyword evidence="11" id="KW-0449">Lipoprotein</keyword>
<keyword evidence="15" id="KW-1185">Reference proteome</keyword>
<keyword evidence="5" id="KW-1003">Cell membrane</keyword>
<evidence type="ECO:0000259" key="12">
    <source>
        <dbReference type="Pfam" id="PF04598"/>
    </source>
</evidence>
<keyword evidence="4" id="KW-1134">Transmembrane beta strand</keyword>
<comment type="caution">
    <text evidence="14">The sequence shown here is derived from an EMBL/GenBank/DDBJ whole genome shotgun (WGS) entry which is preliminary data.</text>
</comment>
<evidence type="ECO:0000256" key="6">
    <source>
        <dbReference type="ARBA" id="ARBA00022490"/>
    </source>
</evidence>
<evidence type="ECO:0000313" key="15">
    <source>
        <dbReference type="Proteomes" id="UP000727407"/>
    </source>
</evidence>
<dbReference type="GO" id="GO:0005886">
    <property type="term" value="C:plasma membrane"/>
    <property type="evidence" value="ECO:0007669"/>
    <property type="project" value="UniProtKB-SubCell"/>
</dbReference>
<comment type="subcellular location">
    <subcellularLocation>
        <location evidence="2">Cell membrane</location>
        <topology evidence="2">Multi-pass membrane protein</topology>
    </subcellularLocation>
    <subcellularLocation>
        <location evidence="1">Cytoplasm</location>
    </subcellularLocation>
</comment>